<name>A0A5N6EBG3_9EURO</name>
<accession>A0A5N6EBG3</accession>
<evidence type="ECO:0000313" key="2">
    <source>
        <dbReference type="Proteomes" id="UP000326799"/>
    </source>
</evidence>
<dbReference type="EMBL" id="ML733517">
    <property type="protein sequence ID" value="KAB8214942.1"/>
    <property type="molecule type" value="Genomic_DNA"/>
</dbReference>
<dbReference type="AlphaFoldDB" id="A0A5N6EBG3"/>
<protein>
    <submittedName>
        <fullName evidence="1">Uncharacterized protein</fullName>
    </submittedName>
</protein>
<dbReference type="Proteomes" id="UP000326799">
    <property type="component" value="Unassembled WGS sequence"/>
</dbReference>
<sequence>MNHWLGSRARRCGSGSVTGLSGADSSSPHCFFFFFSQSLVRAHSLNPEGDGRLIRLENALIGKCHLNLKAAIFIVSFDGESTTTNSSKVQSSCFLFLDGRDSDLTEELPSFPPLSTSPTPPFGTIYDFMGEQSHETLFT</sequence>
<proteinExistence type="predicted"/>
<reference evidence="1 2" key="1">
    <citation type="submission" date="2019-04" db="EMBL/GenBank/DDBJ databases">
        <title>Fungal friends and foes A comparative genomics study of 23 Aspergillus species from section Flavi.</title>
        <authorList>
            <consortium name="DOE Joint Genome Institute"/>
            <person name="Kjaerbolling I."/>
            <person name="Vesth T.C."/>
            <person name="Frisvad J.C."/>
            <person name="Nybo J.L."/>
            <person name="Theobald S."/>
            <person name="Kildgaard S."/>
            <person name="Petersen T.I."/>
            <person name="Kuo A."/>
            <person name="Sato A."/>
            <person name="Lyhne E.K."/>
            <person name="Kogle M.E."/>
            <person name="Wiebenga A."/>
            <person name="Kun R.S."/>
            <person name="Lubbers R.J."/>
            <person name="Makela M.R."/>
            <person name="Barry K."/>
            <person name="Chovatia M."/>
            <person name="Clum A."/>
            <person name="Daum C."/>
            <person name="Haridas S."/>
            <person name="He G."/>
            <person name="LaButti K."/>
            <person name="Lipzen A."/>
            <person name="Mondo S."/>
            <person name="Pangilinan J."/>
            <person name="Riley R."/>
            <person name="Salamov A."/>
            <person name="Simmons B.A."/>
            <person name="Magnuson J.K."/>
            <person name="Henrissat B."/>
            <person name="Mortensen U.H."/>
            <person name="Larsen T.O."/>
            <person name="De vries R.P."/>
            <person name="Grigoriev I.V."/>
            <person name="Machida M."/>
            <person name="Baker S.E."/>
            <person name="Andersen M.R."/>
        </authorList>
    </citation>
    <scope>NUCLEOTIDE SEQUENCE [LARGE SCALE GENOMIC DNA]</scope>
    <source>
        <strain evidence="1 2">CBS 126849</strain>
    </source>
</reference>
<keyword evidence="2" id="KW-1185">Reference proteome</keyword>
<organism evidence="1 2">
    <name type="scientific">Aspergillus novoparasiticus</name>
    <dbReference type="NCBI Taxonomy" id="986946"/>
    <lineage>
        <taxon>Eukaryota</taxon>
        <taxon>Fungi</taxon>
        <taxon>Dikarya</taxon>
        <taxon>Ascomycota</taxon>
        <taxon>Pezizomycotina</taxon>
        <taxon>Eurotiomycetes</taxon>
        <taxon>Eurotiomycetidae</taxon>
        <taxon>Eurotiales</taxon>
        <taxon>Aspergillaceae</taxon>
        <taxon>Aspergillus</taxon>
        <taxon>Aspergillus subgen. Circumdati</taxon>
    </lineage>
</organism>
<gene>
    <name evidence="1" type="ORF">BDV33DRAFT_22427</name>
</gene>
<evidence type="ECO:0000313" key="1">
    <source>
        <dbReference type="EMBL" id="KAB8214942.1"/>
    </source>
</evidence>